<proteinExistence type="inferred from homology"/>
<protein>
    <recommendedName>
        <fullName evidence="3">Peptidase S1 domain-containing protein</fullName>
    </recommendedName>
</protein>
<dbReference type="AlphaFoldDB" id="A0A1I8MRU4"/>
<dbReference type="Pfam" id="PF00089">
    <property type="entry name" value="Trypsin"/>
    <property type="match status" value="1"/>
</dbReference>
<dbReference type="GO" id="GO:0006508">
    <property type="term" value="P:proteolysis"/>
    <property type="evidence" value="ECO:0007669"/>
    <property type="project" value="InterPro"/>
</dbReference>
<dbReference type="PANTHER" id="PTHR24256">
    <property type="entry name" value="TRYPTASE-RELATED"/>
    <property type="match status" value="1"/>
</dbReference>
<evidence type="ECO:0000259" key="3">
    <source>
        <dbReference type="PROSITE" id="PS50240"/>
    </source>
</evidence>
<dbReference type="PROSITE" id="PS50240">
    <property type="entry name" value="TRYPSIN_DOM"/>
    <property type="match status" value="1"/>
</dbReference>
<organism evidence="4">
    <name type="scientific">Musca domestica</name>
    <name type="common">House fly</name>
    <dbReference type="NCBI Taxonomy" id="7370"/>
    <lineage>
        <taxon>Eukaryota</taxon>
        <taxon>Metazoa</taxon>
        <taxon>Ecdysozoa</taxon>
        <taxon>Arthropoda</taxon>
        <taxon>Hexapoda</taxon>
        <taxon>Insecta</taxon>
        <taxon>Pterygota</taxon>
        <taxon>Neoptera</taxon>
        <taxon>Endopterygota</taxon>
        <taxon>Diptera</taxon>
        <taxon>Brachycera</taxon>
        <taxon>Muscomorpha</taxon>
        <taxon>Muscoidea</taxon>
        <taxon>Muscidae</taxon>
        <taxon>Musca</taxon>
    </lineage>
</organism>
<dbReference type="EnsemblMetazoa" id="MDOA007801-RA">
    <property type="protein sequence ID" value="MDOA007801-PA"/>
    <property type="gene ID" value="MDOA007801"/>
</dbReference>
<dbReference type="InterPro" id="IPR051487">
    <property type="entry name" value="Ser/Thr_Proteases_Immune/Dev"/>
</dbReference>
<accession>A0A1I8MRU4</accession>
<dbReference type="PROSITE" id="PS00134">
    <property type="entry name" value="TRYPSIN_HIS"/>
    <property type="match status" value="1"/>
</dbReference>
<reference evidence="4" key="1">
    <citation type="submission" date="2021-01" db="UniProtKB">
        <authorList>
            <consortium name="EnsemblMetazoa"/>
        </authorList>
    </citation>
    <scope>IDENTIFICATION</scope>
    <source>
        <strain evidence="4">Aabys</strain>
    </source>
</reference>
<dbReference type="InterPro" id="IPR043504">
    <property type="entry name" value="Peptidase_S1_PA_chymotrypsin"/>
</dbReference>
<dbReference type="CDD" id="cd00190">
    <property type="entry name" value="Tryp_SPc"/>
    <property type="match status" value="1"/>
</dbReference>
<evidence type="ECO:0000256" key="2">
    <source>
        <dbReference type="ARBA" id="ARBA00024195"/>
    </source>
</evidence>
<evidence type="ECO:0000256" key="1">
    <source>
        <dbReference type="ARBA" id="ARBA00023157"/>
    </source>
</evidence>
<dbReference type="PRINTS" id="PR00722">
    <property type="entry name" value="CHYMOTRYPSIN"/>
</dbReference>
<dbReference type="VEuPathDB" id="VectorBase:MDOA007801"/>
<dbReference type="SUPFAM" id="SSF50494">
    <property type="entry name" value="Trypsin-like serine proteases"/>
    <property type="match status" value="1"/>
</dbReference>
<comment type="similarity">
    <text evidence="2">Belongs to the peptidase S1 family. CLIP subfamily.</text>
</comment>
<dbReference type="InterPro" id="IPR018114">
    <property type="entry name" value="TRYPSIN_HIS"/>
</dbReference>
<dbReference type="VEuPathDB" id="VectorBase:MDOMA2_020069"/>
<evidence type="ECO:0000313" key="4">
    <source>
        <dbReference type="EnsemblMetazoa" id="MDOA007801-PA"/>
    </source>
</evidence>
<name>A0A1I8MRU4_MUSDO</name>
<dbReference type="eggNOG" id="KOG3627">
    <property type="taxonomic scope" value="Eukaryota"/>
</dbReference>
<dbReference type="SMART" id="SM00020">
    <property type="entry name" value="Tryp_SPc"/>
    <property type="match status" value="1"/>
</dbReference>
<dbReference type="GO" id="GO:0004252">
    <property type="term" value="F:serine-type endopeptidase activity"/>
    <property type="evidence" value="ECO:0007669"/>
    <property type="project" value="InterPro"/>
</dbReference>
<dbReference type="Gene3D" id="2.40.10.10">
    <property type="entry name" value="Trypsin-like serine proteases"/>
    <property type="match status" value="1"/>
</dbReference>
<dbReference type="InterPro" id="IPR001254">
    <property type="entry name" value="Trypsin_dom"/>
</dbReference>
<dbReference type="STRING" id="7370.A0A1I8MRU4"/>
<dbReference type="InterPro" id="IPR001314">
    <property type="entry name" value="Peptidase_S1A"/>
</dbReference>
<dbReference type="InterPro" id="IPR009003">
    <property type="entry name" value="Peptidase_S1_PA"/>
</dbReference>
<sequence>MINNREANTKMLRMKFVIKFFVIICNLAEIRTAEVVFKSEPVDITSAPWQVSVRLKAIDSEYYGDGHICGGSVISQRVVLSAAHCVVKDDEPDDINMEDKDTVNFRKPEDFTLVMGTELLTEISAFTLQYDVLQLAVHEAFDFPTLINNIAMFFIDGYIAWNWPTVRAIPLSIEAQPNGVLCSTSGWNISAGNPSPLLKTNLVPIVESRICSKFYGDLTSDLICAGFEEHQPHDFCEGDSGGPLVCLGHLTGIILEGNSCARSQYLGLYVNVLYHYNWIVAKNKTFDYNYYSDYEDEEDNEIEVKAPLDNGGTDFPLENEDNLSEEVLRTTNKTFSYYDDDDYFEKIITEYSKGERSSSEGVAIFGSGIMEIFIFILFTFFVK</sequence>
<feature type="domain" description="Peptidase S1" evidence="3">
    <location>
        <begin position="36"/>
        <end position="284"/>
    </location>
</feature>
<keyword evidence="1" id="KW-1015">Disulfide bond</keyword>